<accession>A0A2A2SE20</accession>
<keyword evidence="5" id="KW-1185">Reference proteome</keyword>
<dbReference type="Gene3D" id="3.30.70.2330">
    <property type="match status" value="1"/>
</dbReference>
<comment type="caution">
    <text evidence="4">The sequence shown here is derived from an EMBL/GenBank/DDBJ whole genome shotgun (WGS) entry which is preliminary data.</text>
</comment>
<feature type="domain" description="HIRAN" evidence="3">
    <location>
        <begin position="27"/>
        <end position="80"/>
    </location>
</feature>
<evidence type="ECO:0000256" key="1">
    <source>
        <dbReference type="ARBA" id="ARBA00022723"/>
    </source>
</evidence>
<evidence type="ECO:0000259" key="3">
    <source>
        <dbReference type="Pfam" id="PF08797"/>
    </source>
</evidence>
<proteinExistence type="predicted"/>
<name>A0A2A2SE20_9SPHN</name>
<keyword evidence="1" id="KW-0479">Metal-binding</keyword>
<gene>
    <name evidence="4" type="ORF">CKY28_14770</name>
</gene>
<dbReference type="OrthoDB" id="7432909at2"/>
<evidence type="ECO:0000313" key="5">
    <source>
        <dbReference type="Proteomes" id="UP000218151"/>
    </source>
</evidence>
<reference evidence="5" key="1">
    <citation type="submission" date="2017-09" db="EMBL/GenBank/DDBJ databases">
        <authorList>
            <person name="Feng G."/>
            <person name="Zhu H."/>
        </authorList>
    </citation>
    <scope>NUCLEOTIDE SEQUENCE [LARGE SCALE GENOMIC DNA]</scope>
    <source>
        <strain evidence="5">1PNM-20</strain>
    </source>
</reference>
<dbReference type="GO" id="GO:0016818">
    <property type="term" value="F:hydrolase activity, acting on acid anhydrides, in phosphorus-containing anhydrides"/>
    <property type="evidence" value="ECO:0007669"/>
    <property type="project" value="InterPro"/>
</dbReference>
<dbReference type="Pfam" id="PF08797">
    <property type="entry name" value="HIRAN"/>
    <property type="match status" value="1"/>
</dbReference>
<dbReference type="AlphaFoldDB" id="A0A2A2SE20"/>
<keyword evidence="2" id="KW-0378">Hydrolase</keyword>
<evidence type="ECO:0000313" key="4">
    <source>
        <dbReference type="EMBL" id="PAX07281.1"/>
    </source>
</evidence>
<dbReference type="RefSeq" id="WP_095999104.1">
    <property type="nucleotide sequence ID" value="NZ_NSLI01000004.1"/>
</dbReference>
<dbReference type="GO" id="GO:0008270">
    <property type="term" value="F:zinc ion binding"/>
    <property type="evidence" value="ECO:0007669"/>
    <property type="project" value="InterPro"/>
</dbReference>
<dbReference type="Proteomes" id="UP000218151">
    <property type="component" value="Unassembled WGS sequence"/>
</dbReference>
<dbReference type="EMBL" id="NSLI01000004">
    <property type="protein sequence ID" value="PAX07281.1"/>
    <property type="molecule type" value="Genomic_DNA"/>
</dbReference>
<sequence>MQELSLAVVGLDFPNADKSRSNRRFEVALCRPGDPVELRPEPKNPADPRAVAVYSERGVQMGYLSAERCGLIGKRLNAGDAYRAVFQEADRHKAVIRVRFGGGEPTLPARAAVAESDEYAQPDWDD</sequence>
<protein>
    <recommendedName>
        <fullName evidence="3">HIRAN domain-containing protein</fullName>
    </recommendedName>
</protein>
<organism evidence="4 5">
    <name type="scientific">Sphingomonas lenta</name>
    <dbReference type="NCBI Taxonomy" id="1141887"/>
    <lineage>
        <taxon>Bacteria</taxon>
        <taxon>Pseudomonadati</taxon>
        <taxon>Pseudomonadota</taxon>
        <taxon>Alphaproteobacteria</taxon>
        <taxon>Sphingomonadales</taxon>
        <taxon>Sphingomonadaceae</taxon>
        <taxon>Sphingomonas</taxon>
    </lineage>
</organism>
<evidence type="ECO:0000256" key="2">
    <source>
        <dbReference type="ARBA" id="ARBA00022801"/>
    </source>
</evidence>
<dbReference type="GO" id="GO:0003676">
    <property type="term" value="F:nucleic acid binding"/>
    <property type="evidence" value="ECO:0007669"/>
    <property type="project" value="InterPro"/>
</dbReference>
<dbReference type="InterPro" id="IPR014905">
    <property type="entry name" value="HIRAN"/>
</dbReference>